<evidence type="ECO:0000259" key="3">
    <source>
        <dbReference type="Pfam" id="PF04321"/>
    </source>
</evidence>
<comment type="pathway">
    <text evidence="2">Carbohydrate biosynthesis; dTDP-L-rhamnose biosynthesis.</text>
</comment>
<dbReference type="InterPro" id="IPR036291">
    <property type="entry name" value="NAD(P)-bd_dom_sf"/>
</dbReference>
<evidence type="ECO:0000256" key="2">
    <source>
        <dbReference type="RuleBase" id="RU364082"/>
    </source>
</evidence>
<dbReference type="GO" id="GO:0019305">
    <property type="term" value="P:dTDP-rhamnose biosynthetic process"/>
    <property type="evidence" value="ECO:0007669"/>
    <property type="project" value="TreeGrafter"/>
</dbReference>
<dbReference type="PANTHER" id="PTHR10491:SF4">
    <property type="entry name" value="METHIONINE ADENOSYLTRANSFERASE 2 SUBUNIT BETA"/>
    <property type="match status" value="1"/>
</dbReference>
<proteinExistence type="inferred from homology"/>
<dbReference type="CDD" id="cd05254">
    <property type="entry name" value="dTDP_HR_like_SDR_e"/>
    <property type="match status" value="1"/>
</dbReference>
<dbReference type="Pfam" id="PF04321">
    <property type="entry name" value="RmlD_sub_bind"/>
    <property type="match status" value="1"/>
</dbReference>
<dbReference type="Gene3D" id="3.40.50.720">
    <property type="entry name" value="NAD(P)-binding Rossmann-like Domain"/>
    <property type="match status" value="1"/>
</dbReference>
<dbReference type="GO" id="GO:0008831">
    <property type="term" value="F:dTDP-4-dehydrorhamnose reductase activity"/>
    <property type="evidence" value="ECO:0007669"/>
    <property type="project" value="UniProtKB-EC"/>
</dbReference>
<dbReference type="SUPFAM" id="SSF51735">
    <property type="entry name" value="NAD(P)-binding Rossmann-fold domains"/>
    <property type="match status" value="1"/>
</dbReference>
<dbReference type="Proteomes" id="UP000649604">
    <property type="component" value="Unassembled WGS sequence"/>
</dbReference>
<feature type="domain" description="RmlD-like substrate binding" evidence="3">
    <location>
        <begin position="25"/>
        <end position="258"/>
    </location>
</feature>
<dbReference type="PANTHER" id="PTHR10491">
    <property type="entry name" value="DTDP-4-DEHYDRORHAMNOSE REDUCTASE"/>
    <property type="match status" value="1"/>
</dbReference>
<accession>A0A9D5Q7K0</accession>
<dbReference type="InterPro" id="IPR005913">
    <property type="entry name" value="dTDP_dehydrorham_reduct"/>
</dbReference>
<evidence type="ECO:0000313" key="5">
    <source>
        <dbReference type="Proteomes" id="UP000649604"/>
    </source>
</evidence>
<reference evidence="4" key="1">
    <citation type="submission" date="2019-11" db="EMBL/GenBank/DDBJ databases">
        <title>Microbial mats filling the niche in hypersaline microbial mats.</title>
        <authorList>
            <person name="Wong H.L."/>
            <person name="Macleod F.I."/>
            <person name="White R.A. III"/>
            <person name="Burns B.P."/>
        </authorList>
    </citation>
    <scope>NUCLEOTIDE SEQUENCE</scope>
    <source>
        <strain evidence="4">Rbin_158</strain>
    </source>
</reference>
<dbReference type="AlphaFoldDB" id="A0A9D5Q7K0"/>
<gene>
    <name evidence="4" type="ORF">GF339_20460</name>
</gene>
<keyword evidence="2" id="KW-0560">Oxidoreductase</keyword>
<evidence type="ECO:0000313" key="4">
    <source>
        <dbReference type="EMBL" id="MBD3326970.1"/>
    </source>
</evidence>
<comment type="caution">
    <text evidence="4">The sequence shown here is derived from an EMBL/GenBank/DDBJ whole genome shotgun (WGS) entry which is preliminary data.</text>
</comment>
<feature type="non-terminal residue" evidence="4">
    <location>
        <position position="1"/>
    </location>
</feature>
<dbReference type="EMBL" id="WJJP01000667">
    <property type="protein sequence ID" value="MBD3326970.1"/>
    <property type="molecule type" value="Genomic_DNA"/>
</dbReference>
<evidence type="ECO:0000256" key="1">
    <source>
        <dbReference type="ARBA" id="ARBA00010944"/>
    </source>
</evidence>
<name>A0A9D5Q7K0_9BACT</name>
<protein>
    <recommendedName>
        <fullName evidence="2">dTDP-4-dehydrorhamnose reductase</fullName>
        <ecNumber evidence="2">1.1.1.133</ecNumber>
    </recommendedName>
</protein>
<comment type="function">
    <text evidence="2">Catalyzes the reduction of dTDP-6-deoxy-L-lyxo-4-hexulose to yield dTDP-L-rhamnose.</text>
</comment>
<comment type="similarity">
    <text evidence="1 2">Belongs to the dTDP-4-dehydrorhamnose reductase family.</text>
</comment>
<sequence length="266" mass="29717">YITLRQRIQASAHYTLFDPKYTLEHVSAENIDSVIQAIASVQPDVVINGIGVIKQSSAANDPLTSISINALFPHRVAQICRAAQSRLIQISTDCVFSGQQGQYTEDNLPDPVDLYGQTKLLGEVTYPGCLTLRTSIIGRELSTQHGLIEWFLSQRGKAIQGYTRAIYSGLTTQALAELLGKIIAEFPDLDGLWHVSSDAISKYDLLCLVKDLCQLDITIEPEAAFVCDRSLDSRRFRQTTGYTPPSWPEMIRQMAEDFTFYEHLRA</sequence>
<dbReference type="InterPro" id="IPR029903">
    <property type="entry name" value="RmlD-like-bd"/>
</dbReference>
<keyword evidence="2" id="KW-0521">NADP</keyword>
<organism evidence="4 5">
    <name type="scientific">candidate division KSB3 bacterium</name>
    <dbReference type="NCBI Taxonomy" id="2044937"/>
    <lineage>
        <taxon>Bacteria</taxon>
        <taxon>candidate division KSB3</taxon>
    </lineage>
</organism>
<dbReference type="GO" id="GO:0005829">
    <property type="term" value="C:cytosol"/>
    <property type="evidence" value="ECO:0007669"/>
    <property type="project" value="TreeGrafter"/>
</dbReference>
<dbReference type="EC" id="1.1.1.133" evidence="2"/>